<dbReference type="EMBL" id="FSRE01000001">
    <property type="protein sequence ID" value="SIN74849.1"/>
    <property type="molecule type" value="Genomic_DNA"/>
</dbReference>
<dbReference type="PROSITE" id="PS00428">
    <property type="entry name" value="FTSW_RODA_SPOVE"/>
    <property type="match status" value="1"/>
</dbReference>
<evidence type="ECO:0000256" key="11">
    <source>
        <dbReference type="ARBA" id="ARBA00023136"/>
    </source>
</evidence>
<feature type="transmembrane region" description="Helical" evidence="16">
    <location>
        <begin position="47"/>
        <end position="65"/>
    </location>
</feature>
<feature type="transmembrane region" description="Helical" evidence="16">
    <location>
        <begin position="339"/>
        <end position="360"/>
    </location>
</feature>
<dbReference type="RefSeq" id="WP_074200747.1">
    <property type="nucleotide sequence ID" value="NZ_FSRE01000001.1"/>
</dbReference>
<evidence type="ECO:0000256" key="13">
    <source>
        <dbReference type="ARBA" id="ARBA00023316"/>
    </source>
</evidence>
<keyword evidence="18" id="KW-1185">Reference proteome</keyword>
<evidence type="ECO:0000256" key="3">
    <source>
        <dbReference type="ARBA" id="ARBA00022475"/>
    </source>
</evidence>
<dbReference type="InterPro" id="IPR001182">
    <property type="entry name" value="FtsW/RodA"/>
</dbReference>
<dbReference type="InterPro" id="IPR013437">
    <property type="entry name" value="FtsW"/>
</dbReference>
<feature type="transmembrane region" description="Helical" evidence="16">
    <location>
        <begin position="165"/>
        <end position="182"/>
    </location>
</feature>
<evidence type="ECO:0000256" key="8">
    <source>
        <dbReference type="ARBA" id="ARBA00022960"/>
    </source>
</evidence>
<keyword evidence="12 16" id="KW-0131">Cell cycle</keyword>
<reference evidence="17 18" key="1">
    <citation type="submission" date="2016-11" db="EMBL/GenBank/DDBJ databases">
        <authorList>
            <person name="Jaros S."/>
            <person name="Januszkiewicz K."/>
            <person name="Wedrychowicz H."/>
        </authorList>
    </citation>
    <scope>NUCLEOTIDE SEQUENCE [LARGE SCALE GENOMIC DNA]</scope>
    <source>
        <strain evidence="17 18">DSM 17737</strain>
    </source>
</reference>
<dbReference type="PANTHER" id="PTHR30474">
    <property type="entry name" value="CELL CYCLE PROTEIN"/>
    <property type="match status" value="1"/>
</dbReference>
<keyword evidence="10 16" id="KW-1133">Transmembrane helix</keyword>
<evidence type="ECO:0000256" key="6">
    <source>
        <dbReference type="ARBA" id="ARBA00022679"/>
    </source>
</evidence>
<keyword evidence="3 16" id="KW-1003">Cell membrane</keyword>
<sequence>MSSERRFPVDPWLVGALVVLAALGLTMVLSASMAIAERRFDDPWHYFVRQALAMGLGVVVMALVLRVPTEWWMRHRGKLLIAALVLLVLVLGIGREINGAKRWLPLGIMNFQPAEFAKLATVIFMAGYLARHQSSVREDFGAMMRLALPFGVMALLLLAEPDYGSTFVIMVVIAALLVIAGAPWRYFIMLVLPIASMLAVLVVMSPYRMARVTTFLDPWADPFGKGYQLVQALIALGSGGVGGVGLGESVQKLLYLPDAHTDFIFSIYGEEFGFIGVLFLIALYGFIGWRLFRVGARAMAVDRIFQALVVYGVAVWFMLQALINMGVNLGLFPTKGLTLPLFSYGGSSVVIFAMALALALRVDYENRMEATHA</sequence>
<dbReference type="UniPathway" id="UPA00219"/>
<comment type="subcellular location">
    <subcellularLocation>
        <location evidence="16">Cell inner membrane</location>
        <topology evidence="16">Multi-pass membrane protein</topology>
    </subcellularLocation>
    <subcellularLocation>
        <location evidence="1">Cell membrane</location>
        <topology evidence="1">Multi-pass membrane protein</topology>
    </subcellularLocation>
    <text evidence="16">Localizes to the division septum.</text>
</comment>
<evidence type="ECO:0000256" key="9">
    <source>
        <dbReference type="ARBA" id="ARBA00022984"/>
    </source>
</evidence>
<dbReference type="HAMAP" id="MF_00913">
    <property type="entry name" value="PGT_FtsW_proteobact"/>
    <property type="match status" value="1"/>
</dbReference>
<keyword evidence="11 16" id="KW-0472">Membrane</keyword>
<feature type="transmembrane region" description="Helical" evidence="16">
    <location>
        <begin position="114"/>
        <end position="130"/>
    </location>
</feature>
<protein>
    <recommendedName>
        <fullName evidence="16">Probable peptidoglycan glycosyltransferase FtsW</fullName>
        <shortName evidence="16">PGT</shortName>
        <ecNumber evidence="16">2.4.99.28</ecNumber>
    </recommendedName>
    <alternativeName>
        <fullName evidence="16">Cell division protein FtsW</fullName>
    </alternativeName>
    <alternativeName>
        <fullName evidence="16">Cell wall polymerase</fullName>
    </alternativeName>
    <alternativeName>
        <fullName evidence="16">Peptidoglycan polymerase</fullName>
        <shortName evidence="16">PG polymerase</shortName>
    </alternativeName>
</protein>
<feature type="transmembrane region" description="Helical" evidence="16">
    <location>
        <begin position="12"/>
        <end position="35"/>
    </location>
</feature>
<dbReference type="EC" id="2.4.99.28" evidence="16"/>
<feature type="transmembrane region" description="Helical" evidence="16">
    <location>
        <begin position="187"/>
        <end position="207"/>
    </location>
</feature>
<keyword evidence="16" id="KW-0997">Cell inner membrane</keyword>
<evidence type="ECO:0000256" key="1">
    <source>
        <dbReference type="ARBA" id="ARBA00004651"/>
    </source>
</evidence>
<keyword evidence="9 16" id="KW-0573">Peptidoglycan synthesis</keyword>
<dbReference type="AlphaFoldDB" id="A0A1N6DVN6"/>
<evidence type="ECO:0000256" key="4">
    <source>
        <dbReference type="ARBA" id="ARBA00022618"/>
    </source>
</evidence>
<comment type="pathway">
    <text evidence="2 16">Cell wall biogenesis; peptidoglycan biosynthesis.</text>
</comment>
<evidence type="ECO:0000256" key="14">
    <source>
        <dbReference type="ARBA" id="ARBA00038053"/>
    </source>
</evidence>
<dbReference type="GO" id="GO:0005886">
    <property type="term" value="C:plasma membrane"/>
    <property type="evidence" value="ECO:0007669"/>
    <property type="project" value="UniProtKB-SubCell"/>
</dbReference>
<dbReference type="InterPro" id="IPR018365">
    <property type="entry name" value="Cell_cycle_FtsW-rel_CS"/>
</dbReference>
<dbReference type="GO" id="GO:0008955">
    <property type="term" value="F:peptidoglycan glycosyltransferase activity"/>
    <property type="evidence" value="ECO:0007669"/>
    <property type="project" value="UniProtKB-UniRule"/>
</dbReference>
<evidence type="ECO:0000256" key="2">
    <source>
        <dbReference type="ARBA" id="ARBA00004752"/>
    </source>
</evidence>
<comment type="similarity">
    <text evidence="14 16">Belongs to the SEDS family. FtsW subfamily.</text>
</comment>
<proteinExistence type="inferred from homology"/>
<dbReference type="GO" id="GO:0015648">
    <property type="term" value="F:lipid-linked peptidoglycan transporter activity"/>
    <property type="evidence" value="ECO:0007669"/>
    <property type="project" value="TreeGrafter"/>
</dbReference>
<feature type="transmembrane region" description="Helical" evidence="16">
    <location>
        <begin position="77"/>
        <end position="94"/>
    </location>
</feature>
<dbReference type="GO" id="GO:0009252">
    <property type="term" value="P:peptidoglycan biosynthetic process"/>
    <property type="evidence" value="ECO:0007669"/>
    <property type="project" value="UniProtKB-UniRule"/>
</dbReference>
<evidence type="ECO:0000256" key="5">
    <source>
        <dbReference type="ARBA" id="ARBA00022676"/>
    </source>
</evidence>
<feature type="transmembrane region" description="Helical" evidence="16">
    <location>
        <begin position="142"/>
        <end position="159"/>
    </location>
</feature>
<dbReference type="NCBIfam" id="TIGR02614">
    <property type="entry name" value="ftsW"/>
    <property type="match status" value="1"/>
</dbReference>
<comment type="function">
    <text evidence="16">Peptidoglycan polymerase that is essential for cell division.</text>
</comment>
<evidence type="ECO:0000313" key="18">
    <source>
        <dbReference type="Proteomes" id="UP000198461"/>
    </source>
</evidence>
<dbReference type="Pfam" id="PF01098">
    <property type="entry name" value="FTSW_RODA_SPOVE"/>
    <property type="match status" value="1"/>
</dbReference>
<keyword evidence="6 16" id="KW-0808">Transferase</keyword>
<keyword evidence="13 16" id="KW-0961">Cell wall biogenesis/degradation</keyword>
<evidence type="ECO:0000313" key="17">
    <source>
        <dbReference type="EMBL" id="SIN74849.1"/>
    </source>
</evidence>
<keyword evidence="8 16" id="KW-0133">Cell shape</keyword>
<keyword evidence="7 16" id="KW-0812">Transmembrane</keyword>
<accession>A0A1N6DVN6</accession>
<evidence type="ECO:0000256" key="15">
    <source>
        <dbReference type="ARBA" id="ARBA00049902"/>
    </source>
</evidence>
<keyword evidence="5 16" id="KW-0328">Glycosyltransferase</keyword>
<evidence type="ECO:0000256" key="7">
    <source>
        <dbReference type="ARBA" id="ARBA00022692"/>
    </source>
</evidence>
<feature type="transmembrane region" description="Helical" evidence="16">
    <location>
        <begin position="272"/>
        <end position="292"/>
    </location>
</feature>
<keyword evidence="4 16" id="KW-0132">Cell division</keyword>
<dbReference type="Proteomes" id="UP000198461">
    <property type="component" value="Unassembled WGS sequence"/>
</dbReference>
<dbReference type="OrthoDB" id="9768187at2"/>
<dbReference type="GO" id="GO:0043093">
    <property type="term" value="P:FtsZ-dependent cytokinesis"/>
    <property type="evidence" value="ECO:0007669"/>
    <property type="project" value="UniProtKB-UniRule"/>
</dbReference>
<dbReference type="PANTHER" id="PTHR30474:SF2">
    <property type="entry name" value="PEPTIDOGLYCAN GLYCOSYLTRANSFERASE FTSW-RELATED"/>
    <property type="match status" value="1"/>
</dbReference>
<feature type="transmembrane region" description="Helical" evidence="16">
    <location>
        <begin position="304"/>
        <end position="327"/>
    </location>
</feature>
<comment type="catalytic activity">
    <reaction evidence="15 16">
        <text>[GlcNAc-(1-&gt;4)-Mur2Ac(oyl-L-Ala-gamma-D-Glu-L-Lys-D-Ala-D-Ala)](n)-di-trans,octa-cis-undecaprenyl diphosphate + beta-D-GlcNAc-(1-&gt;4)-Mur2Ac(oyl-L-Ala-gamma-D-Glu-L-Lys-D-Ala-D-Ala)-di-trans,octa-cis-undecaprenyl diphosphate = [GlcNAc-(1-&gt;4)-Mur2Ac(oyl-L-Ala-gamma-D-Glu-L-Lys-D-Ala-D-Ala)](n+1)-di-trans,octa-cis-undecaprenyl diphosphate + di-trans,octa-cis-undecaprenyl diphosphate + H(+)</text>
        <dbReference type="Rhea" id="RHEA:23708"/>
        <dbReference type="Rhea" id="RHEA-COMP:9602"/>
        <dbReference type="Rhea" id="RHEA-COMP:9603"/>
        <dbReference type="ChEBI" id="CHEBI:15378"/>
        <dbReference type="ChEBI" id="CHEBI:58405"/>
        <dbReference type="ChEBI" id="CHEBI:60033"/>
        <dbReference type="ChEBI" id="CHEBI:78435"/>
        <dbReference type="EC" id="2.4.99.28"/>
    </reaction>
</comment>
<dbReference type="STRING" id="364032.SAMN05443662_0441"/>
<gene>
    <name evidence="16" type="primary">ftsW</name>
    <name evidence="17" type="ORF">SAMN05443662_0441</name>
</gene>
<evidence type="ECO:0000256" key="16">
    <source>
        <dbReference type="HAMAP-Rule" id="MF_00913"/>
    </source>
</evidence>
<organism evidence="17 18">
    <name type="scientific">Sulfurivirga caldicuralii</name>
    <dbReference type="NCBI Taxonomy" id="364032"/>
    <lineage>
        <taxon>Bacteria</taxon>
        <taxon>Pseudomonadati</taxon>
        <taxon>Pseudomonadota</taxon>
        <taxon>Gammaproteobacteria</taxon>
        <taxon>Thiotrichales</taxon>
        <taxon>Piscirickettsiaceae</taxon>
        <taxon>Sulfurivirga</taxon>
    </lineage>
</organism>
<dbReference type="GO" id="GO:0032153">
    <property type="term" value="C:cell division site"/>
    <property type="evidence" value="ECO:0007669"/>
    <property type="project" value="UniProtKB-UniRule"/>
</dbReference>
<name>A0A1N6DVN6_9GAMM</name>
<evidence type="ECO:0000256" key="10">
    <source>
        <dbReference type="ARBA" id="ARBA00022989"/>
    </source>
</evidence>
<evidence type="ECO:0000256" key="12">
    <source>
        <dbReference type="ARBA" id="ARBA00023306"/>
    </source>
</evidence>
<dbReference type="GO" id="GO:0071555">
    <property type="term" value="P:cell wall organization"/>
    <property type="evidence" value="ECO:0007669"/>
    <property type="project" value="UniProtKB-KW"/>
</dbReference>
<dbReference type="GO" id="GO:0008360">
    <property type="term" value="P:regulation of cell shape"/>
    <property type="evidence" value="ECO:0007669"/>
    <property type="project" value="UniProtKB-KW"/>
</dbReference>